<dbReference type="EMBL" id="ABJB010976940">
    <property type="status" value="NOT_ANNOTATED_CDS"/>
    <property type="molecule type" value="Genomic_DNA"/>
</dbReference>
<dbReference type="InParanoid" id="A0A1S4M1P2"/>
<dbReference type="VEuPathDB" id="VectorBase:ISCI022482"/>
<dbReference type="EMBL" id="ABJB010684253">
    <property type="status" value="NOT_ANNOTATED_CDS"/>
    <property type="molecule type" value="Genomic_DNA"/>
</dbReference>
<name>A0A1S4M1P2_IXOSC</name>
<sequence>PRGTETAFDTSGRRCPSAREGPFPWERKNVQPPAVSSALHAQHFPTAATAGLFPCEPKASWNCQSRPAARVPDPVYESGRFQPAASDTLLAT</sequence>
<dbReference type="Proteomes" id="UP000001555">
    <property type="component" value="Unassembled WGS sequence"/>
</dbReference>
<dbReference type="EMBL" id="ABJB010136832">
    <property type="status" value="NOT_ANNOTATED_CDS"/>
    <property type="molecule type" value="Genomic_DNA"/>
</dbReference>
<reference evidence="2" key="1">
    <citation type="submission" date="2008-03" db="EMBL/GenBank/DDBJ databases">
        <title>Annotation of Ixodes scapularis.</title>
        <authorList>
            <consortium name="Ixodes scapularis Genome Project Consortium"/>
            <person name="Caler E."/>
            <person name="Hannick L.I."/>
            <person name="Bidwell S."/>
            <person name="Joardar V."/>
            <person name="Thiagarajan M."/>
            <person name="Amedeo P."/>
            <person name="Galinsky K.J."/>
            <person name="Schobel S."/>
            <person name="Inman J."/>
            <person name="Hostetler J."/>
            <person name="Miller J."/>
            <person name="Hammond M."/>
            <person name="Megy K."/>
            <person name="Lawson D."/>
            <person name="Kodira C."/>
            <person name="Sutton G."/>
            <person name="Meyer J."/>
            <person name="Hill C.A."/>
            <person name="Birren B."/>
            <person name="Nene V."/>
            <person name="Collins F."/>
            <person name="Alarcon-Chaidez F."/>
            <person name="Wikel S."/>
            <person name="Strausberg R."/>
        </authorList>
    </citation>
    <scope>NUCLEOTIDE SEQUENCE [LARGE SCALE GENOMIC DNA]</scope>
    <source>
        <strain evidence="2">Wikel</strain>
    </source>
</reference>
<keyword evidence="2" id="KW-1185">Reference proteome</keyword>
<dbReference type="AlphaFoldDB" id="A0A1S4M1P2"/>
<reference evidence="1" key="2">
    <citation type="submission" date="2020-05" db="UniProtKB">
        <authorList>
            <consortium name="EnsemblMetazoa"/>
        </authorList>
    </citation>
    <scope>IDENTIFICATION</scope>
    <source>
        <strain evidence="1">wikel</strain>
    </source>
</reference>
<dbReference type="EMBL" id="ABJB010592855">
    <property type="status" value="NOT_ANNOTATED_CDS"/>
    <property type="molecule type" value="Genomic_DNA"/>
</dbReference>
<dbReference type="EnsemblMetazoa" id="ISCW022482-RA">
    <property type="protein sequence ID" value="ISCW022482-PA"/>
    <property type="gene ID" value="ISCW022482"/>
</dbReference>
<protein>
    <submittedName>
        <fullName evidence="1">Uncharacterized protein</fullName>
    </submittedName>
</protein>
<dbReference type="EMBL" id="ABJB010376485">
    <property type="status" value="NOT_ANNOTATED_CDS"/>
    <property type="molecule type" value="Genomic_DNA"/>
</dbReference>
<dbReference type="VEuPathDB" id="VectorBase:ISCW022482"/>
<accession>A0A1S4M1P2</accession>
<evidence type="ECO:0000313" key="1">
    <source>
        <dbReference type="EnsemblMetazoa" id="ISCW022482-PA"/>
    </source>
</evidence>
<evidence type="ECO:0000313" key="2">
    <source>
        <dbReference type="Proteomes" id="UP000001555"/>
    </source>
</evidence>
<proteinExistence type="predicted"/>
<organism evidence="1 2">
    <name type="scientific">Ixodes scapularis</name>
    <name type="common">Black-legged tick</name>
    <name type="synonym">Deer tick</name>
    <dbReference type="NCBI Taxonomy" id="6945"/>
    <lineage>
        <taxon>Eukaryota</taxon>
        <taxon>Metazoa</taxon>
        <taxon>Ecdysozoa</taxon>
        <taxon>Arthropoda</taxon>
        <taxon>Chelicerata</taxon>
        <taxon>Arachnida</taxon>
        <taxon>Acari</taxon>
        <taxon>Parasitiformes</taxon>
        <taxon>Ixodida</taxon>
        <taxon>Ixodoidea</taxon>
        <taxon>Ixodidae</taxon>
        <taxon>Ixodinae</taxon>
        <taxon>Ixodes</taxon>
    </lineage>
</organism>